<dbReference type="PANTHER" id="PTHR36986:SF1">
    <property type="entry name" value="UPF0643 PROTEIN PB2B2.08"/>
    <property type="match status" value="1"/>
</dbReference>
<feature type="region of interest" description="Disordered" evidence="1">
    <location>
        <begin position="1"/>
        <end position="43"/>
    </location>
</feature>
<keyword evidence="3" id="KW-1185">Reference proteome</keyword>
<organism evidence="2 3">
    <name type="scientific">Pisolithus microcarpus 441</name>
    <dbReference type="NCBI Taxonomy" id="765257"/>
    <lineage>
        <taxon>Eukaryota</taxon>
        <taxon>Fungi</taxon>
        <taxon>Dikarya</taxon>
        <taxon>Basidiomycota</taxon>
        <taxon>Agaricomycotina</taxon>
        <taxon>Agaricomycetes</taxon>
        <taxon>Agaricomycetidae</taxon>
        <taxon>Boletales</taxon>
        <taxon>Sclerodermatineae</taxon>
        <taxon>Pisolithaceae</taxon>
        <taxon>Pisolithus</taxon>
    </lineage>
</organism>
<evidence type="ECO:0000313" key="2">
    <source>
        <dbReference type="EMBL" id="KIK26958.1"/>
    </source>
</evidence>
<dbReference type="HOGENOM" id="CLU_068116_1_1_1"/>
<gene>
    <name evidence="2" type="ORF">PISMIDRAFT_675250</name>
</gene>
<dbReference type="OrthoDB" id="2140489at2759"/>
<dbReference type="PANTHER" id="PTHR36986">
    <property type="entry name" value="UPF0643 PROTEIN PB2B2.08"/>
    <property type="match status" value="1"/>
</dbReference>
<feature type="compositionally biased region" description="Basic and acidic residues" evidence="1">
    <location>
        <begin position="7"/>
        <end position="16"/>
    </location>
</feature>
<name>A0A0D0A4K3_9AGAM</name>
<accession>A0A0D0A4K3</accession>
<evidence type="ECO:0000256" key="1">
    <source>
        <dbReference type="SAM" id="MobiDB-lite"/>
    </source>
</evidence>
<reference evidence="2 3" key="1">
    <citation type="submission" date="2014-04" db="EMBL/GenBank/DDBJ databases">
        <authorList>
            <consortium name="DOE Joint Genome Institute"/>
            <person name="Kuo A."/>
            <person name="Kohler A."/>
            <person name="Costa M.D."/>
            <person name="Nagy L.G."/>
            <person name="Floudas D."/>
            <person name="Copeland A."/>
            <person name="Barry K.W."/>
            <person name="Cichocki N."/>
            <person name="Veneault-Fourrey C."/>
            <person name="LaButti K."/>
            <person name="Lindquist E.A."/>
            <person name="Lipzen A."/>
            <person name="Lundell T."/>
            <person name="Morin E."/>
            <person name="Murat C."/>
            <person name="Sun H."/>
            <person name="Tunlid A."/>
            <person name="Henrissat B."/>
            <person name="Grigoriev I.V."/>
            <person name="Hibbett D.S."/>
            <person name="Martin F."/>
            <person name="Nordberg H.P."/>
            <person name="Cantor M.N."/>
            <person name="Hua S.X."/>
        </authorList>
    </citation>
    <scope>NUCLEOTIDE SEQUENCE [LARGE SCALE GENOMIC DNA]</scope>
    <source>
        <strain evidence="2 3">441</strain>
    </source>
</reference>
<evidence type="ECO:0000313" key="3">
    <source>
        <dbReference type="Proteomes" id="UP000054018"/>
    </source>
</evidence>
<dbReference type="Proteomes" id="UP000054018">
    <property type="component" value="Unassembled WGS sequence"/>
</dbReference>
<reference evidence="3" key="2">
    <citation type="submission" date="2015-01" db="EMBL/GenBank/DDBJ databases">
        <title>Evolutionary Origins and Diversification of the Mycorrhizal Mutualists.</title>
        <authorList>
            <consortium name="DOE Joint Genome Institute"/>
            <consortium name="Mycorrhizal Genomics Consortium"/>
            <person name="Kohler A."/>
            <person name="Kuo A."/>
            <person name="Nagy L.G."/>
            <person name="Floudas D."/>
            <person name="Copeland A."/>
            <person name="Barry K.W."/>
            <person name="Cichocki N."/>
            <person name="Veneault-Fourrey C."/>
            <person name="LaButti K."/>
            <person name="Lindquist E.A."/>
            <person name="Lipzen A."/>
            <person name="Lundell T."/>
            <person name="Morin E."/>
            <person name="Murat C."/>
            <person name="Riley R."/>
            <person name="Ohm R."/>
            <person name="Sun H."/>
            <person name="Tunlid A."/>
            <person name="Henrissat B."/>
            <person name="Grigoriev I.V."/>
            <person name="Hibbett D.S."/>
            <person name="Martin F."/>
        </authorList>
    </citation>
    <scope>NUCLEOTIDE SEQUENCE [LARGE SCALE GENOMIC DNA]</scope>
    <source>
        <strain evidence="3">441</strain>
    </source>
</reference>
<feature type="compositionally biased region" description="Polar residues" evidence="1">
    <location>
        <begin position="17"/>
        <end position="26"/>
    </location>
</feature>
<proteinExistence type="predicted"/>
<dbReference type="AlphaFoldDB" id="A0A0D0A4K3"/>
<dbReference type="EMBL" id="KN833698">
    <property type="protein sequence ID" value="KIK26958.1"/>
    <property type="molecule type" value="Genomic_DNA"/>
</dbReference>
<sequence length="244" mass="27044">MAIELQPFEHDSEKDQSTGSAPSTSNDQERNPHQAPTFDSESLTNPTSAILYLPPLLSSLPPGVEVPVTQLERPPLLTETHLPNIDPVSLSLHKALHYFRPLSNEYASLPYAGAFNWLALGLPLDEEREWYAVVFRSKRKAGSDSGALYEADRLAHEEAVSNGGLIMYWYGVPDLQTGLNLATCIWQSRRHALAASSGPHHIRAMKLAAVSYDIYNLERYCLSKVKGKQGIQVEEYSVGVDVGW</sequence>
<protein>
    <submittedName>
        <fullName evidence="2">Uncharacterized protein</fullName>
    </submittedName>
</protein>